<evidence type="ECO:0000256" key="2">
    <source>
        <dbReference type="ARBA" id="ARBA00022448"/>
    </source>
</evidence>
<evidence type="ECO:0000259" key="8">
    <source>
        <dbReference type="PROSITE" id="PS50850"/>
    </source>
</evidence>
<proteinExistence type="predicted"/>
<protein>
    <submittedName>
        <fullName evidence="9">Multidrug resistance protein mdtD</fullName>
    </submittedName>
</protein>
<dbReference type="GO" id="GO:0022857">
    <property type="term" value="F:transmembrane transporter activity"/>
    <property type="evidence" value="ECO:0007669"/>
    <property type="project" value="InterPro"/>
</dbReference>
<evidence type="ECO:0000313" key="9">
    <source>
        <dbReference type="EMBL" id="CBI43603.1"/>
    </source>
</evidence>
<organism evidence="9 10">
    <name type="scientific">Bacillus amyloliquefaciens (strain ATCC 23350 / DSM 7 / BCRC 11601 / CCUG 28519 / NBRC 15535 / NRRL B-14393 / F)</name>
    <dbReference type="NCBI Taxonomy" id="692420"/>
    <lineage>
        <taxon>Bacteria</taxon>
        <taxon>Bacillati</taxon>
        <taxon>Bacillota</taxon>
        <taxon>Bacilli</taxon>
        <taxon>Bacillales</taxon>
        <taxon>Bacillaceae</taxon>
        <taxon>Bacillus</taxon>
        <taxon>Bacillus amyloliquefaciens group</taxon>
    </lineage>
</organism>
<evidence type="ECO:0000256" key="7">
    <source>
        <dbReference type="SAM" id="Phobius"/>
    </source>
</evidence>
<keyword evidence="5 7" id="KW-1133">Transmembrane helix</keyword>
<evidence type="ECO:0000256" key="6">
    <source>
        <dbReference type="ARBA" id="ARBA00023136"/>
    </source>
</evidence>
<feature type="domain" description="Major facilitator superfamily (MFS) profile" evidence="8">
    <location>
        <begin position="19"/>
        <end position="466"/>
    </location>
</feature>
<accession>A0A9P1JIP7</accession>
<dbReference type="Gene3D" id="1.20.1250.20">
    <property type="entry name" value="MFS general substrate transporter like domains"/>
    <property type="match status" value="1"/>
</dbReference>
<sequence length="482" mass="50291">MIQTSKNEIEVISEVRWKALAVISIIQFILLLDATVVNVALPHIKQDLGFTAASLTWVVNAYLVAAGSLLLLGGRIGDAFGLRRTFQIGIAVFGVFSLVATLSSNASMLIVGRAGQGVGEALTAATGLAMVSLLFPSGPERGKAFSIWAALGGFGSIVGVMLSGVLTEYLSWRWVFGINIPIILILYVTVVLLVPKLSNQATARLDIGNALVLAFSVSVIVLGIIGSGIEQLLWLRVTLSLLGMLGIIGVLQRCKRSGDGIIPARLMARSPRIIGYAIVAILAGTSGALFYLGVLLLQDSLGMTPMQAGMAWLPFCLGFFPGLFLFQFIIKRWSSRAAALVGLTVSALGFLLFAVGVTTQSYWVGMMPAMIVTSVGFGCVSPVSQYLATFGLSEVDAGAGSGITSTIQQLFNVGGVTLLAAVAISITDGTGASTIINPKGFIVSFVLAAVAIICGAVLILVRGSALASSPDNQESLTDGRES</sequence>
<dbReference type="KEGG" id="bao:BAMF_2477"/>
<feature type="transmembrane region" description="Helical" evidence="7">
    <location>
        <begin position="337"/>
        <end position="357"/>
    </location>
</feature>
<dbReference type="GO" id="GO:0005886">
    <property type="term" value="C:plasma membrane"/>
    <property type="evidence" value="ECO:0007669"/>
    <property type="project" value="UniProtKB-SubCell"/>
</dbReference>
<evidence type="ECO:0000256" key="5">
    <source>
        <dbReference type="ARBA" id="ARBA00022989"/>
    </source>
</evidence>
<evidence type="ECO:0000256" key="1">
    <source>
        <dbReference type="ARBA" id="ARBA00004651"/>
    </source>
</evidence>
<dbReference type="CDD" id="cd17321">
    <property type="entry name" value="MFS_MMR_MDR_like"/>
    <property type="match status" value="1"/>
</dbReference>
<keyword evidence="6 7" id="KW-0472">Membrane</keyword>
<feature type="transmembrane region" description="Helical" evidence="7">
    <location>
        <begin position="233"/>
        <end position="252"/>
    </location>
</feature>
<feature type="transmembrane region" description="Helical" evidence="7">
    <location>
        <begin position="207"/>
        <end position="227"/>
    </location>
</feature>
<reference evidence="10" key="2">
    <citation type="journal article" date="2011" name="J. Biotechnol.">
        <title>Genome sequence of B. amyloliquefaciens type strain DSM7(T) reveals differences to plant-associated B. amyloliquefaciens FZB42.</title>
        <authorList>
            <person name="Ruckert C."/>
            <person name="Blom J."/>
            <person name="Chen X."/>
            <person name="Reva O."/>
            <person name="Borriss R."/>
        </authorList>
    </citation>
    <scope>NUCLEOTIDE SEQUENCE [LARGE SCALE GENOMIC DNA]</scope>
    <source>
        <strain evidence="10">DSM 7</strain>
    </source>
</reference>
<feature type="transmembrane region" description="Helical" evidence="7">
    <location>
        <begin position="409"/>
        <end position="426"/>
    </location>
</feature>
<gene>
    <name evidence="9" type="primary">mdtD</name>
    <name evidence="9" type="ordered locus">BAMF_2477</name>
</gene>
<dbReference type="RefSeq" id="WP_013352956.1">
    <property type="nucleotide sequence ID" value="NC_014551.1"/>
</dbReference>
<feature type="transmembrane region" description="Helical" evidence="7">
    <location>
        <begin position="86"/>
        <end position="111"/>
    </location>
</feature>
<dbReference type="InterPro" id="IPR036259">
    <property type="entry name" value="MFS_trans_sf"/>
</dbReference>
<dbReference type="InterPro" id="IPR011701">
    <property type="entry name" value="MFS"/>
</dbReference>
<evidence type="ECO:0000313" key="10">
    <source>
        <dbReference type="Proteomes" id="UP000006562"/>
    </source>
</evidence>
<dbReference type="AlphaFoldDB" id="A0A9P1JIP7"/>
<keyword evidence="4 7" id="KW-0812">Transmembrane</keyword>
<feature type="transmembrane region" description="Helical" evidence="7">
    <location>
        <begin position="117"/>
        <end position="135"/>
    </location>
</feature>
<name>A0A9P1JIP7_BACAS</name>
<feature type="transmembrane region" description="Helical" evidence="7">
    <location>
        <begin position="273"/>
        <end position="297"/>
    </location>
</feature>
<dbReference type="PROSITE" id="PS50850">
    <property type="entry name" value="MFS"/>
    <property type="match status" value="1"/>
</dbReference>
<feature type="transmembrane region" description="Helical" evidence="7">
    <location>
        <begin position="309"/>
        <end position="330"/>
    </location>
</feature>
<dbReference type="Gene3D" id="1.20.1720.10">
    <property type="entry name" value="Multidrug resistance protein D"/>
    <property type="match status" value="1"/>
</dbReference>
<feature type="transmembrane region" description="Helical" evidence="7">
    <location>
        <begin position="147"/>
        <end position="166"/>
    </location>
</feature>
<dbReference type="InterPro" id="IPR020846">
    <property type="entry name" value="MFS_dom"/>
</dbReference>
<evidence type="ECO:0000256" key="4">
    <source>
        <dbReference type="ARBA" id="ARBA00022692"/>
    </source>
</evidence>
<keyword evidence="10" id="KW-1185">Reference proteome</keyword>
<feature type="transmembrane region" description="Helical" evidence="7">
    <location>
        <begin position="53"/>
        <end position="74"/>
    </location>
</feature>
<dbReference type="Proteomes" id="UP000006562">
    <property type="component" value="Chromosome"/>
</dbReference>
<dbReference type="PRINTS" id="PR01036">
    <property type="entry name" value="TCRTETB"/>
</dbReference>
<keyword evidence="3" id="KW-1003">Cell membrane</keyword>
<dbReference type="PANTHER" id="PTHR42718:SF46">
    <property type="entry name" value="BLR6921 PROTEIN"/>
    <property type="match status" value="1"/>
</dbReference>
<evidence type="ECO:0000256" key="3">
    <source>
        <dbReference type="ARBA" id="ARBA00022475"/>
    </source>
</evidence>
<dbReference type="EMBL" id="FN597644">
    <property type="protein sequence ID" value="CBI43603.1"/>
    <property type="molecule type" value="Genomic_DNA"/>
</dbReference>
<dbReference type="PANTHER" id="PTHR42718">
    <property type="entry name" value="MAJOR FACILITATOR SUPERFAMILY MULTIDRUG TRANSPORTER MFSC"/>
    <property type="match status" value="1"/>
</dbReference>
<reference evidence="9 10" key="1">
    <citation type="journal article" date="2011" name="Int. J. Syst. Evol. Microbiol.">
        <title>Relationship of Bacillus amyloliquefaciens clades associated with strains DSM 7T and FZB42T: a proposal for Bacillus amyloliquefaciens subsp. amyloliquefaciens subsp. nov. and Bacillus amyloliquefaciens subsp. plantarum subsp. nov. based on complete genome sequence comparisons.</title>
        <authorList>
            <person name="Borriss R."/>
            <person name="Chen X.H."/>
            <person name="Rueckert C."/>
            <person name="Blom J."/>
            <person name="Becker A."/>
            <person name="Baumgarth B."/>
            <person name="Fan B."/>
            <person name="Pukall R."/>
            <person name="Schumann P."/>
            <person name="Sproer C."/>
            <person name="Junge H."/>
            <person name="Vater J."/>
            <person name="Puhler A."/>
            <person name="Klenk H.P."/>
        </authorList>
    </citation>
    <scope>NUCLEOTIDE SEQUENCE [LARGE SCALE GENOMIC DNA]</scope>
    <source>
        <strain evidence="10">DSM 7</strain>
    </source>
</reference>
<feature type="transmembrane region" description="Helical" evidence="7">
    <location>
        <begin position="20"/>
        <end position="41"/>
    </location>
</feature>
<comment type="subcellular location">
    <subcellularLocation>
        <location evidence="1">Cell membrane</location>
        <topology evidence="1">Multi-pass membrane protein</topology>
    </subcellularLocation>
</comment>
<dbReference type="Pfam" id="PF07690">
    <property type="entry name" value="MFS_1"/>
    <property type="match status" value="1"/>
</dbReference>
<feature type="transmembrane region" description="Helical" evidence="7">
    <location>
        <begin position="172"/>
        <end position="195"/>
    </location>
</feature>
<dbReference type="SUPFAM" id="SSF103473">
    <property type="entry name" value="MFS general substrate transporter"/>
    <property type="match status" value="1"/>
</dbReference>
<feature type="transmembrane region" description="Helical" evidence="7">
    <location>
        <begin position="441"/>
        <end position="461"/>
    </location>
</feature>
<keyword evidence="2" id="KW-0813">Transport</keyword>